<dbReference type="InterPro" id="IPR052178">
    <property type="entry name" value="Sec_Metab_Biosynth_SDR"/>
</dbReference>
<dbReference type="Proteomes" id="UP000447873">
    <property type="component" value="Unassembled WGS sequence"/>
</dbReference>
<evidence type="ECO:0000313" key="5">
    <source>
        <dbReference type="EMBL" id="KAE9964798.1"/>
    </source>
</evidence>
<evidence type="ECO:0000313" key="7">
    <source>
        <dbReference type="Proteomes" id="UP000447873"/>
    </source>
</evidence>
<dbReference type="EMBL" id="WNWR01000813">
    <property type="protein sequence ID" value="KAE9968752.1"/>
    <property type="molecule type" value="Genomic_DNA"/>
</dbReference>
<evidence type="ECO:0000256" key="2">
    <source>
        <dbReference type="ARBA" id="ARBA00022857"/>
    </source>
</evidence>
<dbReference type="Proteomes" id="UP000490939">
    <property type="component" value="Unassembled WGS sequence"/>
</dbReference>
<organism evidence="6 8">
    <name type="scientific">Venturia inaequalis</name>
    <name type="common">Apple scab fungus</name>
    <dbReference type="NCBI Taxonomy" id="5025"/>
    <lineage>
        <taxon>Eukaryota</taxon>
        <taxon>Fungi</taxon>
        <taxon>Dikarya</taxon>
        <taxon>Ascomycota</taxon>
        <taxon>Pezizomycotina</taxon>
        <taxon>Dothideomycetes</taxon>
        <taxon>Pleosporomycetidae</taxon>
        <taxon>Venturiales</taxon>
        <taxon>Venturiaceae</taxon>
        <taxon>Venturia</taxon>
    </lineage>
</organism>
<dbReference type="EMBL" id="WNWS01000652">
    <property type="protein sequence ID" value="KAE9964798.1"/>
    <property type="molecule type" value="Genomic_DNA"/>
</dbReference>
<evidence type="ECO:0000313" key="6">
    <source>
        <dbReference type="EMBL" id="KAE9968752.1"/>
    </source>
</evidence>
<dbReference type="InterPro" id="IPR036291">
    <property type="entry name" value="NAD(P)-bd_dom_sf"/>
</dbReference>
<comment type="similarity">
    <text evidence="1">Belongs to the short-chain dehydrogenases/reductases (SDR) family.</text>
</comment>
<dbReference type="InterPro" id="IPR020904">
    <property type="entry name" value="Sc_DH/Rdtase_CS"/>
</dbReference>
<evidence type="ECO:0000256" key="1">
    <source>
        <dbReference type="ARBA" id="ARBA00006484"/>
    </source>
</evidence>
<dbReference type="SUPFAM" id="SSF51735">
    <property type="entry name" value="NAD(P)-binding Rossmann-fold domains"/>
    <property type="match status" value="1"/>
</dbReference>
<gene>
    <name evidence="4" type="ORF">BLS_009092</name>
    <name evidence="6" type="ORF">EG327_010940</name>
    <name evidence="5" type="ORF">EG328_010195</name>
</gene>
<sequence>MSIQIESLFSVKGVVAVITGGGTGIGLMMTKALALNGASKVYIIGRRLEKLEAAAKESPHNNIIPVQGDVTDKDSLQSIAERIRKETGYINLLICNSGISGPQAGVNMPKETSAKELAKMVLDTPMAEFNNVFAVNVTGVLYNAMAFLELLEEGNKPDKCLAGVKSQVLVTGSIAAYNRLVGAGLAYNTSKAAVTHLVKMLAGLLVEYSVRVNAIAPGLFPSELSAPLLQGKDGTKEGAFPKSFIPLQKTGDEQDMAGTILYLASRSGAYLNGLILVIDGGRLTTLPGTY</sequence>
<keyword evidence="8" id="KW-1185">Reference proteome</keyword>
<comment type="caution">
    <text evidence="6">The sequence shown here is derived from an EMBL/GenBank/DDBJ whole genome shotgun (WGS) entry which is preliminary data.</text>
</comment>
<evidence type="ECO:0000313" key="8">
    <source>
        <dbReference type="Proteomes" id="UP000490939"/>
    </source>
</evidence>
<dbReference type="Proteomes" id="UP000433883">
    <property type="component" value="Unassembled WGS sequence"/>
</dbReference>
<dbReference type="GO" id="GO:0016491">
    <property type="term" value="F:oxidoreductase activity"/>
    <property type="evidence" value="ECO:0007669"/>
    <property type="project" value="UniProtKB-KW"/>
</dbReference>
<dbReference type="CDD" id="cd05233">
    <property type="entry name" value="SDR_c"/>
    <property type="match status" value="1"/>
</dbReference>
<dbReference type="Gene3D" id="3.40.50.720">
    <property type="entry name" value="NAD(P)-binding Rossmann-like Domain"/>
    <property type="match status" value="1"/>
</dbReference>
<dbReference type="InterPro" id="IPR002347">
    <property type="entry name" value="SDR_fam"/>
</dbReference>
<reference evidence="6 8" key="1">
    <citation type="submission" date="2019-07" db="EMBL/GenBank/DDBJ databases">
        <title>Venturia inaequalis Genome Resource.</title>
        <authorList>
            <person name="Lichtner F.J."/>
        </authorList>
    </citation>
    <scope>NUCLEOTIDE SEQUENCE [LARGE SCALE GENOMIC DNA]</scope>
    <source>
        <strain evidence="5 7">120213</strain>
        <strain evidence="4">Bline_iso_100314</strain>
        <strain evidence="6 8">DMI_063113</strain>
    </source>
</reference>
<name>A0A8H3UFV8_VENIN</name>
<dbReference type="PANTHER" id="PTHR43618">
    <property type="entry name" value="7-ALPHA-HYDROXYSTEROID DEHYDROGENASE"/>
    <property type="match status" value="1"/>
</dbReference>
<keyword evidence="2" id="KW-0521">NADP</keyword>
<keyword evidence="3" id="KW-0560">Oxidoreductase</keyword>
<evidence type="ECO:0000313" key="4">
    <source>
        <dbReference type="EMBL" id="KAE9963653.1"/>
    </source>
</evidence>
<accession>A0A8H3UFV8</accession>
<dbReference type="PRINTS" id="PR00081">
    <property type="entry name" value="GDHRDH"/>
</dbReference>
<dbReference type="PROSITE" id="PS00061">
    <property type="entry name" value="ADH_SHORT"/>
    <property type="match status" value="1"/>
</dbReference>
<proteinExistence type="inferred from homology"/>
<dbReference type="EMBL" id="WNWQ01000805">
    <property type="protein sequence ID" value="KAE9963653.1"/>
    <property type="molecule type" value="Genomic_DNA"/>
</dbReference>
<dbReference type="PANTHER" id="PTHR43618:SF18">
    <property type="entry name" value="SHORT CHAIN DEHYDROGENASE_REDUCTASE FAMILY (AFU_ORTHOLOGUE AFUA_5G12480)"/>
    <property type="match status" value="1"/>
</dbReference>
<protein>
    <submittedName>
        <fullName evidence="6">Uncharacterized protein</fullName>
    </submittedName>
</protein>
<dbReference type="Pfam" id="PF13561">
    <property type="entry name" value="adh_short_C2"/>
    <property type="match status" value="1"/>
</dbReference>
<dbReference type="AlphaFoldDB" id="A0A8H3UFV8"/>
<evidence type="ECO:0000256" key="3">
    <source>
        <dbReference type="ARBA" id="ARBA00023002"/>
    </source>
</evidence>